<evidence type="ECO:0000313" key="3">
    <source>
        <dbReference type="Proteomes" id="UP000297149"/>
    </source>
</evidence>
<dbReference type="Gene3D" id="3.40.50.300">
    <property type="entry name" value="P-loop containing nucleotide triphosphate hydrolases"/>
    <property type="match status" value="1"/>
</dbReference>
<evidence type="ECO:0000313" key="2">
    <source>
        <dbReference type="EMBL" id="QCD42709.1"/>
    </source>
</evidence>
<evidence type="ECO:0000259" key="1">
    <source>
        <dbReference type="PROSITE" id="PS50052"/>
    </source>
</evidence>
<organism evidence="2 3">
    <name type="scientific">Duncaniella dubosii</name>
    <dbReference type="NCBI Taxonomy" id="2518971"/>
    <lineage>
        <taxon>Bacteria</taxon>
        <taxon>Pseudomonadati</taxon>
        <taxon>Bacteroidota</taxon>
        <taxon>Bacteroidia</taxon>
        <taxon>Bacteroidales</taxon>
        <taxon>Muribaculaceae</taxon>
        <taxon>Duncaniella</taxon>
    </lineage>
</organism>
<keyword evidence="3" id="KW-1185">Reference proteome</keyword>
<dbReference type="EMBL" id="CP039396">
    <property type="protein sequence ID" value="QCD42709.1"/>
    <property type="molecule type" value="Genomic_DNA"/>
</dbReference>
<dbReference type="InterPro" id="IPR027417">
    <property type="entry name" value="P-loop_NTPase"/>
</dbReference>
<dbReference type="AlphaFoldDB" id="A0A4P7W3U9"/>
<dbReference type="InterPro" id="IPR008145">
    <property type="entry name" value="GK/Ca_channel_bsu"/>
</dbReference>
<dbReference type="Pfam" id="PF00625">
    <property type="entry name" value="Guanylate_kin"/>
    <property type="match status" value="1"/>
</dbReference>
<dbReference type="KEGG" id="ddb:E7747_10725"/>
<feature type="domain" description="Guanylate kinase-like" evidence="1">
    <location>
        <begin position="133"/>
        <end position="212"/>
    </location>
</feature>
<proteinExistence type="predicted"/>
<dbReference type="RefSeq" id="WP_136415882.1">
    <property type="nucleotide sequence ID" value="NZ_CP039396.1"/>
</dbReference>
<accession>A0A4P7W3U9</accession>
<dbReference type="PROSITE" id="PS50052">
    <property type="entry name" value="GUANYLATE_KINASE_2"/>
    <property type="match status" value="1"/>
</dbReference>
<dbReference type="Proteomes" id="UP000297149">
    <property type="component" value="Chromosome"/>
</dbReference>
<name>A0A4P7W3U9_9BACT</name>
<protein>
    <recommendedName>
        <fullName evidence="1">Guanylate kinase-like domain-containing protein</fullName>
    </recommendedName>
</protein>
<gene>
    <name evidence="2" type="ORF">E7747_10725</name>
</gene>
<dbReference type="SUPFAM" id="SSF52540">
    <property type="entry name" value="P-loop containing nucleoside triphosphate hydrolases"/>
    <property type="match status" value="1"/>
</dbReference>
<reference evidence="3" key="1">
    <citation type="submission" date="2019-02" db="EMBL/GenBank/DDBJ databases">
        <title>Isolation and identification of novel species under the genus Muribaculum.</title>
        <authorList>
            <person name="Miyake S."/>
            <person name="Ding Y."/>
            <person name="Low A."/>
            <person name="Soh M."/>
            <person name="Seedorf H."/>
        </authorList>
    </citation>
    <scope>NUCLEOTIDE SEQUENCE [LARGE SCALE GENOMIC DNA]</scope>
    <source>
        <strain evidence="3">H5</strain>
    </source>
</reference>
<dbReference type="InterPro" id="IPR008144">
    <property type="entry name" value="Guanylate_kin-like_dom"/>
</dbReference>
<sequence length="299" mass="35325">MSFLIDIREELDGQVQEQLRKFRLECAGTSYRGWYRIQAAIAKARDLTIYHDKIENFIMPNLFDENGDAIAWYHWRDPQQVQVNMIKRNLQISSKGSRKRGRVTPTRLKMLMKEILNYRIEQYLNPQTDMEKLKIMCIVGGSGCGKTLASLHLKYHKEANVICSFTTRPPRPTEVEGRDHHFIDIVPDKTELIAYAHFGGYYYYATKWQVFGPCTVYVIDEKGLENLRNDFGEVYDIHTVLIKRDKALRRKSGIDETRLRRDERRNLNDEDYDYVIVNNGKKAELFKEIERIYEEIKNK</sequence>